<dbReference type="Proteomes" id="UP000002358">
    <property type="component" value="Chromosome 4"/>
</dbReference>
<reference evidence="2" key="1">
    <citation type="submission" date="2021-01" db="UniProtKB">
        <authorList>
            <consortium name="EnsemblMetazoa"/>
        </authorList>
    </citation>
    <scope>IDENTIFICATION</scope>
</reference>
<dbReference type="RefSeq" id="XP_003426115.1">
    <property type="nucleotide sequence ID" value="XM_003426067.4"/>
</dbReference>
<evidence type="ECO:0000313" key="2">
    <source>
        <dbReference type="EnsemblMetazoa" id="XP_003426115"/>
    </source>
</evidence>
<dbReference type="KEGG" id="nvi:100679339"/>
<sequence>MQSKTALRSILKKPQSIDDTTTNEGSVPTTTTEETAQSESKPVVERSTTPLESQPAAVDDDSTALLENKPALNNPRVDEEVSNGDVKVLEDVNGRIVKYDPKPRIRKTHMRAIQKKHNIEDGQLLLKFWKYASVQRQMTNLVTSNFLRSKYSK</sequence>
<organism evidence="2 3">
    <name type="scientific">Nasonia vitripennis</name>
    <name type="common">Parasitic wasp</name>
    <dbReference type="NCBI Taxonomy" id="7425"/>
    <lineage>
        <taxon>Eukaryota</taxon>
        <taxon>Metazoa</taxon>
        <taxon>Ecdysozoa</taxon>
        <taxon>Arthropoda</taxon>
        <taxon>Hexapoda</taxon>
        <taxon>Insecta</taxon>
        <taxon>Pterygota</taxon>
        <taxon>Neoptera</taxon>
        <taxon>Endopterygota</taxon>
        <taxon>Hymenoptera</taxon>
        <taxon>Apocrita</taxon>
        <taxon>Proctotrupomorpha</taxon>
        <taxon>Chalcidoidea</taxon>
        <taxon>Pteromalidae</taxon>
        <taxon>Pteromalinae</taxon>
        <taxon>Nasonia</taxon>
    </lineage>
</organism>
<accession>A0A7M7GDU0</accession>
<evidence type="ECO:0000313" key="3">
    <source>
        <dbReference type="Proteomes" id="UP000002358"/>
    </source>
</evidence>
<dbReference type="EnsemblMetazoa" id="XM_003426067">
    <property type="protein sequence ID" value="XP_003426115"/>
    <property type="gene ID" value="LOC100679339"/>
</dbReference>
<evidence type="ECO:0000256" key="1">
    <source>
        <dbReference type="SAM" id="MobiDB-lite"/>
    </source>
</evidence>
<proteinExistence type="predicted"/>
<feature type="region of interest" description="Disordered" evidence="1">
    <location>
        <begin position="1"/>
        <end position="69"/>
    </location>
</feature>
<protein>
    <submittedName>
        <fullName evidence="2">Uncharacterized protein</fullName>
    </submittedName>
</protein>
<name>A0A7M7GDU0_NASVI</name>
<dbReference type="GeneID" id="100679339"/>
<feature type="compositionally biased region" description="Polar residues" evidence="1">
    <location>
        <begin position="17"/>
        <end position="28"/>
    </location>
</feature>
<dbReference type="AlphaFoldDB" id="A0A7M7GDU0"/>
<keyword evidence="3" id="KW-1185">Reference proteome</keyword>